<organism evidence="1 2">
    <name type="scientific">Coemansia aciculifera</name>
    <dbReference type="NCBI Taxonomy" id="417176"/>
    <lineage>
        <taxon>Eukaryota</taxon>
        <taxon>Fungi</taxon>
        <taxon>Fungi incertae sedis</taxon>
        <taxon>Zoopagomycota</taxon>
        <taxon>Kickxellomycotina</taxon>
        <taxon>Kickxellomycetes</taxon>
        <taxon>Kickxellales</taxon>
        <taxon>Kickxellaceae</taxon>
        <taxon>Coemansia</taxon>
    </lineage>
</organism>
<name>A0ACC1LY87_9FUNG</name>
<evidence type="ECO:0000313" key="2">
    <source>
        <dbReference type="Proteomes" id="UP001139981"/>
    </source>
</evidence>
<dbReference type="EMBL" id="JANBVB010001784">
    <property type="protein sequence ID" value="KAJ2889541.1"/>
    <property type="molecule type" value="Genomic_DNA"/>
</dbReference>
<comment type="caution">
    <text evidence="1">The sequence shown here is derived from an EMBL/GenBank/DDBJ whole genome shotgun (WGS) entry which is preliminary data.</text>
</comment>
<reference evidence="1" key="1">
    <citation type="submission" date="2022-07" db="EMBL/GenBank/DDBJ databases">
        <title>Phylogenomic reconstructions and comparative analyses of Kickxellomycotina fungi.</title>
        <authorList>
            <person name="Reynolds N.K."/>
            <person name="Stajich J.E."/>
            <person name="Barry K."/>
            <person name="Grigoriev I.V."/>
            <person name="Crous P."/>
            <person name="Smith M.E."/>
        </authorList>
    </citation>
    <scope>NUCLEOTIDE SEQUENCE</scope>
    <source>
        <strain evidence="1">CBS 190363</strain>
    </source>
</reference>
<dbReference type="Proteomes" id="UP001139981">
    <property type="component" value="Unassembled WGS sequence"/>
</dbReference>
<gene>
    <name evidence="1" type="ORF">IWW38_004644</name>
</gene>
<keyword evidence="2" id="KW-1185">Reference proteome</keyword>
<evidence type="ECO:0000313" key="1">
    <source>
        <dbReference type="EMBL" id="KAJ2889541.1"/>
    </source>
</evidence>
<protein>
    <submittedName>
        <fullName evidence="1">Uncharacterized protein</fullName>
    </submittedName>
</protein>
<proteinExistence type="predicted"/>
<accession>A0ACC1LY87</accession>
<sequence length="272" mass="30175">MFASMCGKTTAPAYMKDIEASADGMPDPIINVCVGPLSKSGLWYESVYLCCSEVMPSTNTVNMAVKTPNTDEIVISRRVLSSVKGIHMAMAMIVMLTFSSRCALANPNKRVICVPLIMIHDTTVPQQYKYVITVANQYPAGPNASRETSEKLDMRRPGREYMERLKRTPTYQPTMAIKTKRIMPNHPHRRTTEGRFIVPVPMLIHMTLNTPPIHDPLRGTACSRYTSLVVVALPMSGWLDESAKSFESLGLVAALPSKVEPAIGYNNRLLNN</sequence>